<evidence type="ECO:0008006" key="4">
    <source>
        <dbReference type="Google" id="ProtNLM"/>
    </source>
</evidence>
<feature type="signal peptide" evidence="1">
    <location>
        <begin position="1"/>
        <end position="19"/>
    </location>
</feature>
<dbReference type="PROSITE" id="PS51257">
    <property type="entry name" value="PROKAR_LIPOPROTEIN"/>
    <property type="match status" value="1"/>
</dbReference>
<evidence type="ECO:0000256" key="1">
    <source>
        <dbReference type="SAM" id="SignalP"/>
    </source>
</evidence>
<dbReference type="RefSeq" id="WP_143979194.1">
    <property type="nucleotide sequence ID" value="NZ_CP041695.1"/>
</dbReference>
<name>A0A516NEV6_9NOCA</name>
<gene>
    <name evidence="2" type="ORF">FOH10_00455</name>
</gene>
<reference evidence="2 3" key="1">
    <citation type="submission" date="2019-07" db="EMBL/GenBank/DDBJ databases">
        <title>Complete Genome Sequence and Methylome Analysis of Nocardia otitidis-caviarum NEB252.</title>
        <authorList>
            <person name="Fomenkov A."/>
            <person name="Anton B.P."/>
            <person name="Vincze T."/>
            <person name="Roberts R.J."/>
        </authorList>
    </citation>
    <scope>NUCLEOTIDE SEQUENCE [LARGE SCALE GENOMIC DNA]</scope>
    <source>
        <strain evidence="2 3">NEB252</strain>
    </source>
</reference>
<dbReference type="GeneID" id="80330874"/>
<dbReference type="AlphaFoldDB" id="A0A516NEV6"/>
<keyword evidence="1" id="KW-0732">Signal</keyword>
<evidence type="ECO:0000313" key="3">
    <source>
        <dbReference type="Proteomes" id="UP000317039"/>
    </source>
</evidence>
<sequence length="178" mass="19652">MQKVWHSLIVALSCSVVVACGSSSEGGGIDIGAQPSDFLEIELCQMFLAFARDDLGIVNVWFDDSKGYDPEESVGMNGYCVLTEKNGNSTIGTLKVRNPGRHGTIEPGDPDFQPEDGYEEKVWMTSDNQYRTQVGSWVSDVRFNKSNIQTVNGALEFSSEEVDKTIDFLIKVARDVQK</sequence>
<organism evidence="2 3">
    <name type="scientific">Nocardia otitidiscaviarum</name>
    <dbReference type="NCBI Taxonomy" id="1823"/>
    <lineage>
        <taxon>Bacteria</taxon>
        <taxon>Bacillati</taxon>
        <taxon>Actinomycetota</taxon>
        <taxon>Actinomycetes</taxon>
        <taxon>Mycobacteriales</taxon>
        <taxon>Nocardiaceae</taxon>
        <taxon>Nocardia</taxon>
    </lineage>
</organism>
<evidence type="ECO:0000313" key="2">
    <source>
        <dbReference type="EMBL" id="QDP77433.1"/>
    </source>
</evidence>
<dbReference type="EMBL" id="CP041695">
    <property type="protein sequence ID" value="QDP77433.1"/>
    <property type="molecule type" value="Genomic_DNA"/>
</dbReference>
<protein>
    <recommendedName>
        <fullName evidence="4">DUF3558 domain-containing protein</fullName>
    </recommendedName>
</protein>
<dbReference type="Proteomes" id="UP000317039">
    <property type="component" value="Chromosome"/>
</dbReference>
<proteinExistence type="predicted"/>
<feature type="chain" id="PRO_5039605119" description="DUF3558 domain-containing protein" evidence="1">
    <location>
        <begin position="20"/>
        <end position="178"/>
    </location>
</feature>
<dbReference type="KEGG" id="nod:FOH10_00455"/>
<accession>A0A516NEV6</accession>